<dbReference type="STRING" id="679937.Bcop_0486"/>
<organism evidence="5 6">
    <name type="scientific">Bacteroides coprosuis DSM 18011</name>
    <dbReference type="NCBI Taxonomy" id="679937"/>
    <lineage>
        <taxon>Bacteria</taxon>
        <taxon>Pseudomonadati</taxon>
        <taxon>Bacteroidota</taxon>
        <taxon>Bacteroidia</taxon>
        <taxon>Bacteroidales</taxon>
        <taxon>Bacteroidaceae</taxon>
        <taxon>Bacteroides</taxon>
    </lineage>
</organism>
<evidence type="ECO:0000313" key="6">
    <source>
        <dbReference type="Proteomes" id="UP000018439"/>
    </source>
</evidence>
<name>F3ZRH9_9BACE</name>
<accession>F3ZRH9</accession>
<dbReference type="eggNOG" id="COG0280">
    <property type="taxonomic scope" value="Bacteria"/>
</dbReference>
<gene>
    <name evidence="5" type="ORF">Bcop_0486</name>
</gene>
<evidence type="ECO:0000256" key="2">
    <source>
        <dbReference type="ARBA" id="ARBA00022679"/>
    </source>
</evidence>
<dbReference type="SUPFAM" id="SSF53659">
    <property type="entry name" value="Isocitrate/Isopropylmalate dehydrogenase-like"/>
    <property type="match status" value="1"/>
</dbReference>
<dbReference type="HOGENOM" id="CLU_056531_0_0_10"/>
<keyword evidence="6" id="KW-1185">Reference proteome</keyword>
<evidence type="ECO:0000259" key="4">
    <source>
        <dbReference type="Pfam" id="PF01515"/>
    </source>
</evidence>
<protein>
    <submittedName>
        <fullName evidence="5">Phosphate butyryltransferase</fullName>
        <ecNumber evidence="5">2.3.1.19</ecNumber>
    </submittedName>
</protein>
<dbReference type="Proteomes" id="UP000018439">
    <property type="component" value="Chromosome"/>
</dbReference>
<dbReference type="PIRSF" id="PIRSF000428">
    <property type="entry name" value="P_Ac_trans"/>
    <property type="match status" value="1"/>
</dbReference>
<evidence type="ECO:0000256" key="3">
    <source>
        <dbReference type="ARBA" id="ARBA00023315"/>
    </source>
</evidence>
<dbReference type="InterPro" id="IPR002505">
    <property type="entry name" value="PTA_PTB"/>
</dbReference>
<dbReference type="InterPro" id="IPR050500">
    <property type="entry name" value="Phos_Acetyltrans/Butyryltrans"/>
</dbReference>
<dbReference type="Pfam" id="PF01515">
    <property type="entry name" value="PTA_PTB"/>
    <property type="match status" value="1"/>
</dbReference>
<dbReference type="EMBL" id="CM001167">
    <property type="protein sequence ID" value="EGJ70704.1"/>
    <property type="molecule type" value="Genomic_DNA"/>
</dbReference>
<feature type="domain" description="Phosphate acetyl/butaryl transferase" evidence="4">
    <location>
        <begin position="82"/>
        <end position="298"/>
    </location>
</feature>
<evidence type="ECO:0000313" key="5">
    <source>
        <dbReference type="EMBL" id="EGJ70704.1"/>
    </source>
</evidence>
<keyword evidence="3 5" id="KW-0012">Acyltransferase</keyword>
<dbReference type="EC" id="2.3.1.19" evidence="5"/>
<dbReference type="Gene3D" id="3.40.718.10">
    <property type="entry name" value="Isopropylmalate Dehydrogenase"/>
    <property type="match status" value="1"/>
</dbReference>
<dbReference type="OrthoDB" id="9774179at2"/>
<dbReference type="PANTHER" id="PTHR43356">
    <property type="entry name" value="PHOSPHATE ACETYLTRANSFERASE"/>
    <property type="match status" value="1"/>
</dbReference>
<dbReference type="InterPro" id="IPR012147">
    <property type="entry name" value="P_Ac_Bu_trans"/>
</dbReference>
<comment type="similarity">
    <text evidence="1">Belongs to the phosphate acetyltransferase and butyryltransferase family.</text>
</comment>
<proteinExistence type="inferred from homology"/>
<dbReference type="AlphaFoldDB" id="F3ZRH9"/>
<evidence type="ECO:0000256" key="1">
    <source>
        <dbReference type="ARBA" id="ARBA00005656"/>
    </source>
</evidence>
<dbReference type="PANTHER" id="PTHR43356:SF2">
    <property type="entry name" value="PHOSPHATE ACETYLTRANSFERASE"/>
    <property type="match status" value="1"/>
</dbReference>
<reference evidence="5 6" key="1">
    <citation type="journal article" date="2011" name="Stand. Genomic Sci.">
        <title>Non-contiguous finished genome sequence of Bacteroides coprosuis type strain (PC139).</title>
        <authorList>
            <person name="Land M."/>
            <person name="Held B."/>
            <person name="Gronow S."/>
            <person name="Abt B."/>
            <person name="Lucas S."/>
            <person name="Del Rio T.G."/>
            <person name="Nolan M."/>
            <person name="Tice H."/>
            <person name="Cheng J.F."/>
            <person name="Pitluck S."/>
            <person name="Liolios K."/>
            <person name="Pagani I."/>
            <person name="Ivanova N."/>
            <person name="Mavromatis K."/>
            <person name="Mikhailova N."/>
            <person name="Pati A."/>
            <person name="Tapia R."/>
            <person name="Han C."/>
            <person name="Goodwin L."/>
            <person name="Chen A."/>
            <person name="Palaniappan K."/>
            <person name="Hauser L."/>
            <person name="Brambilla E.M."/>
            <person name="Rohde M."/>
            <person name="Goker M."/>
            <person name="Detter J.C."/>
            <person name="Woyke T."/>
            <person name="Bristow J."/>
            <person name="Eisen J.A."/>
            <person name="Markowitz V."/>
            <person name="Hugenholtz P."/>
            <person name="Kyrpides N.C."/>
            <person name="Klenk H.P."/>
            <person name="Lapidus A."/>
        </authorList>
    </citation>
    <scope>NUCLEOTIDE SEQUENCE</scope>
    <source>
        <strain evidence="5 6">DSM 18011</strain>
    </source>
</reference>
<keyword evidence="2 5" id="KW-0808">Transferase</keyword>
<dbReference type="GO" id="GO:0050182">
    <property type="term" value="F:phosphate butyryltransferase activity"/>
    <property type="evidence" value="ECO:0007669"/>
    <property type="project" value="UniProtKB-EC"/>
</dbReference>
<sequence>MKLINSFKTMIERLKEHKIKKRVAVVFGVDSHSEVAISKAIEDGFIDVIMVGPKDKVEHYAIFSKYPQSVQFIDVQDSDEAAKEAVKLIHENKADILMKGLINTDNLLRIVLNKEKGLLPKGKVLTHLSVSEIPNHHKLLFFLDSAVIPYPTLDQRGSMLSYMASACRSFGIKIPKIALIHFTEKVSAKFPHSLDYIQLIEEAQNGSYGSVVVDGPMDVYTACDKESADIKGIESPISGDADALIFPNIESGNVFYKTISLFAKAEMAGALMGTICPVVITSRSDSAMSKYNSIAMACLTSNRIN</sequence>